<dbReference type="EMBL" id="DXEW01000022">
    <property type="protein sequence ID" value="HIX50476.1"/>
    <property type="molecule type" value="Genomic_DNA"/>
</dbReference>
<accession>A0A9D1W0Z1</accession>
<keyword evidence="2" id="KW-1133">Transmembrane helix</keyword>
<evidence type="ECO:0000256" key="1">
    <source>
        <dbReference type="ARBA" id="ARBA00023125"/>
    </source>
</evidence>
<dbReference type="PANTHER" id="PTHR46558">
    <property type="entry name" value="TRACRIPTIONAL REGULATORY PROTEIN-RELATED-RELATED"/>
    <property type="match status" value="1"/>
</dbReference>
<sequence>MQLREQLIQLRDKYGLSQQEFADRVGVSRQSVSRWESGKSVPSAKQAAALCAAFRLNAKAFLNGRIEEEGAEADAAADLTAGSAEGAAGAASTTGAAVGAAPAAEAGENTAKAGETLQGLSRRKTRRLLLIALGVLLAAGVAGLAATIAYAVKDAMYDAGATVWIVVLPQNTPMVVLAVILCLFIAVLAALFIYLLRRKDK</sequence>
<comment type="caution">
    <text evidence="4">The sequence shown here is derived from an EMBL/GenBank/DDBJ whole genome shotgun (WGS) entry which is preliminary data.</text>
</comment>
<protein>
    <submittedName>
        <fullName evidence="4">Helix-turn-helix domain-containing protein</fullName>
    </submittedName>
</protein>
<dbReference type="SMART" id="SM00530">
    <property type="entry name" value="HTH_XRE"/>
    <property type="match status" value="1"/>
</dbReference>
<keyword evidence="2" id="KW-0812">Transmembrane</keyword>
<feature type="domain" description="HTH cro/C1-type" evidence="3">
    <location>
        <begin position="7"/>
        <end position="61"/>
    </location>
</feature>
<feature type="transmembrane region" description="Helical" evidence="2">
    <location>
        <begin position="172"/>
        <end position="196"/>
    </location>
</feature>
<dbReference type="Proteomes" id="UP000886847">
    <property type="component" value="Unassembled WGS sequence"/>
</dbReference>
<dbReference type="InterPro" id="IPR010982">
    <property type="entry name" value="Lambda_DNA-bd_dom_sf"/>
</dbReference>
<evidence type="ECO:0000313" key="4">
    <source>
        <dbReference type="EMBL" id="HIX50476.1"/>
    </source>
</evidence>
<dbReference type="CDD" id="cd00093">
    <property type="entry name" value="HTH_XRE"/>
    <property type="match status" value="1"/>
</dbReference>
<reference evidence="4" key="2">
    <citation type="submission" date="2021-04" db="EMBL/GenBank/DDBJ databases">
        <authorList>
            <person name="Gilroy R."/>
        </authorList>
    </citation>
    <scope>NUCLEOTIDE SEQUENCE</scope>
    <source>
        <strain evidence="4">2189</strain>
    </source>
</reference>
<dbReference type="PANTHER" id="PTHR46558:SF4">
    <property type="entry name" value="DNA-BIDING PHAGE PROTEIN"/>
    <property type="match status" value="1"/>
</dbReference>
<name>A0A9D1W0Z1_9FIRM</name>
<dbReference type="AlphaFoldDB" id="A0A9D1W0Z1"/>
<keyword evidence="2" id="KW-0472">Membrane</keyword>
<dbReference type="InterPro" id="IPR001387">
    <property type="entry name" value="Cro/C1-type_HTH"/>
</dbReference>
<reference evidence="4" key="1">
    <citation type="journal article" date="2021" name="PeerJ">
        <title>Extensive microbial diversity within the chicken gut microbiome revealed by metagenomics and culture.</title>
        <authorList>
            <person name="Gilroy R."/>
            <person name="Ravi A."/>
            <person name="Getino M."/>
            <person name="Pursley I."/>
            <person name="Horton D.L."/>
            <person name="Alikhan N.F."/>
            <person name="Baker D."/>
            <person name="Gharbi K."/>
            <person name="Hall N."/>
            <person name="Watson M."/>
            <person name="Adriaenssens E.M."/>
            <person name="Foster-Nyarko E."/>
            <person name="Jarju S."/>
            <person name="Secka A."/>
            <person name="Antonio M."/>
            <person name="Oren A."/>
            <person name="Chaudhuri R.R."/>
            <person name="La Ragione R."/>
            <person name="Hildebrand F."/>
            <person name="Pallen M.J."/>
        </authorList>
    </citation>
    <scope>NUCLEOTIDE SEQUENCE</scope>
    <source>
        <strain evidence="4">2189</strain>
    </source>
</reference>
<organism evidence="4 5">
    <name type="scientific">Candidatus Borkfalkia faecavium</name>
    <dbReference type="NCBI Taxonomy" id="2838508"/>
    <lineage>
        <taxon>Bacteria</taxon>
        <taxon>Bacillati</taxon>
        <taxon>Bacillota</taxon>
        <taxon>Clostridia</taxon>
        <taxon>Christensenellales</taxon>
        <taxon>Christensenellaceae</taxon>
        <taxon>Candidatus Borkfalkia</taxon>
    </lineage>
</organism>
<gene>
    <name evidence="4" type="ORF">H9851_04270</name>
</gene>
<keyword evidence="1" id="KW-0238">DNA-binding</keyword>
<evidence type="ECO:0000313" key="5">
    <source>
        <dbReference type="Proteomes" id="UP000886847"/>
    </source>
</evidence>
<dbReference type="SUPFAM" id="SSF47413">
    <property type="entry name" value="lambda repressor-like DNA-binding domains"/>
    <property type="match status" value="1"/>
</dbReference>
<dbReference type="Pfam" id="PF01381">
    <property type="entry name" value="HTH_3"/>
    <property type="match status" value="1"/>
</dbReference>
<dbReference type="Gene3D" id="1.10.260.40">
    <property type="entry name" value="lambda repressor-like DNA-binding domains"/>
    <property type="match status" value="1"/>
</dbReference>
<feature type="transmembrane region" description="Helical" evidence="2">
    <location>
        <begin position="128"/>
        <end position="152"/>
    </location>
</feature>
<evidence type="ECO:0000259" key="3">
    <source>
        <dbReference type="PROSITE" id="PS50943"/>
    </source>
</evidence>
<evidence type="ECO:0000256" key="2">
    <source>
        <dbReference type="SAM" id="Phobius"/>
    </source>
</evidence>
<dbReference type="GO" id="GO:0003677">
    <property type="term" value="F:DNA binding"/>
    <property type="evidence" value="ECO:0007669"/>
    <property type="project" value="UniProtKB-KW"/>
</dbReference>
<dbReference type="PROSITE" id="PS50943">
    <property type="entry name" value="HTH_CROC1"/>
    <property type="match status" value="1"/>
</dbReference>
<proteinExistence type="predicted"/>